<proteinExistence type="predicted"/>
<feature type="transmembrane region" description="Helical" evidence="1">
    <location>
        <begin position="6"/>
        <end position="22"/>
    </location>
</feature>
<dbReference type="AlphaFoldDB" id="Q3ILU4"/>
<feature type="transmembrane region" description="Helical" evidence="1">
    <location>
        <begin position="29"/>
        <end position="47"/>
    </location>
</feature>
<dbReference type="EMBL" id="CR936257">
    <property type="protein sequence ID" value="CAI49739.1"/>
    <property type="molecule type" value="Genomic_DNA"/>
</dbReference>
<accession>Q3ILU4</accession>
<keyword evidence="1" id="KW-1133">Transmembrane helix</keyword>
<gene>
    <name evidence="2" type="ordered locus">NP_3296A</name>
    <name evidence="3" type="ordered locus">NP_7020A</name>
</gene>
<evidence type="ECO:0000256" key="1">
    <source>
        <dbReference type="SAM" id="Phobius"/>
    </source>
</evidence>
<sequence length="106" mass="11551">MYQRYYFALAVGATLLTAAWLFRPDERTTITSFGAFVSWSLTALVGGEVERVTSDGSVVAAPVPAEVRWLTFLFALLSLLALILYTVGVYPPNTDDEPLSDSQTNG</sequence>
<dbReference type="Proteomes" id="UP000002698">
    <property type="component" value="Chromosome"/>
</dbReference>
<dbReference type="GeneID" id="3703470"/>
<dbReference type="KEGG" id="nph:NP_3296A"/>
<dbReference type="EnsemblBacteria" id="CAI49739">
    <property type="protein sequence ID" value="CAI49739"/>
    <property type="gene ID" value="NP_3296A"/>
</dbReference>
<evidence type="ECO:0000313" key="3">
    <source>
        <dbReference type="EMBL" id="CAI50926.1"/>
    </source>
</evidence>
<dbReference type="STRING" id="348780.NP_3296A"/>
<evidence type="ECO:0000313" key="4">
    <source>
        <dbReference type="Proteomes" id="UP000002698"/>
    </source>
</evidence>
<reference evidence="3 4" key="1">
    <citation type="journal article" date="2005" name="Genome Res.">
        <title>Living with two extremes: conclusions from the genome sequence of Natronomonas pharaonis.</title>
        <authorList>
            <person name="Falb M."/>
            <person name="Pfeiffer F."/>
            <person name="Palm P."/>
            <person name="Rodewald K."/>
            <person name="Hickmann V."/>
            <person name="Tittor J."/>
            <person name="Oesterhelt D."/>
        </authorList>
    </citation>
    <scope>NUCLEOTIDE SEQUENCE [LARGE SCALE GENOMIC DNA]</scope>
    <source>
        <strain evidence="4">ATCC 35678 / DSM 2160 / CIP 103997 / JCM 8858 / NBRC 14720 / NCIMB 2260 / Gabara</strain>
        <strain evidence="3">Gabara</strain>
        <plasmid evidence="3">PL23</plasmid>
    </source>
</reference>
<dbReference type="HOGENOM" id="CLU_2217131_0_0_2"/>
<protein>
    <submittedName>
        <fullName evidence="3">Uncharacterized protein</fullName>
    </submittedName>
</protein>
<keyword evidence="1" id="KW-0812">Transmembrane</keyword>
<keyword evidence="4" id="KW-1185">Reference proteome</keyword>
<dbReference type="RefSeq" id="WP_011323360.1">
    <property type="nucleotide sequence ID" value="NC_007426.1"/>
</dbReference>
<organism evidence="3 4">
    <name type="scientific">Natronomonas pharaonis (strain ATCC 35678 / DSM 2160 / CIP 103997 / JCM 8858 / NBRC 14720 / NCIMB 2260 / Gabara)</name>
    <name type="common">Halobacterium pharaonis</name>
    <dbReference type="NCBI Taxonomy" id="348780"/>
    <lineage>
        <taxon>Archaea</taxon>
        <taxon>Methanobacteriati</taxon>
        <taxon>Methanobacteriota</taxon>
        <taxon>Stenosarchaea group</taxon>
        <taxon>Halobacteria</taxon>
        <taxon>Halobacteriales</taxon>
        <taxon>Natronomonadaceae</taxon>
        <taxon>Natronomonas</taxon>
    </lineage>
</organism>
<keyword evidence="3" id="KW-0614">Plasmid</keyword>
<geneLocation type="plasmid" evidence="3 4">
    <name>PL23</name>
</geneLocation>
<feature type="transmembrane region" description="Helical" evidence="1">
    <location>
        <begin position="67"/>
        <end position="90"/>
    </location>
</feature>
<dbReference type="KEGG" id="nph:NP_7020A"/>
<dbReference type="EnsemblBacteria" id="CAI50926">
    <property type="protein sequence ID" value="CAI50926"/>
    <property type="gene ID" value="NP_7020A"/>
</dbReference>
<name>Q3ILU4_NATPD</name>
<keyword evidence="1" id="KW-0472">Membrane</keyword>
<dbReference type="Proteomes" id="UP000002698">
    <property type="component" value="Plasmid PL23"/>
</dbReference>
<dbReference type="EMBL" id="CR936259">
    <property type="protein sequence ID" value="CAI50926.1"/>
    <property type="molecule type" value="Genomic_DNA"/>
</dbReference>
<evidence type="ECO:0000313" key="2">
    <source>
        <dbReference type="EMBL" id="CAI49739.1"/>
    </source>
</evidence>